<feature type="region of interest" description="Disordered" evidence="1">
    <location>
        <begin position="94"/>
        <end position="233"/>
    </location>
</feature>
<dbReference type="AlphaFoldDB" id="A0A1F7H182"/>
<dbReference type="Pfam" id="PF00462">
    <property type="entry name" value="Glutaredoxin"/>
    <property type="match status" value="1"/>
</dbReference>
<evidence type="ECO:0000313" key="4">
    <source>
        <dbReference type="Proteomes" id="UP000177913"/>
    </source>
</evidence>
<protein>
    <recommendedName>
        <fullName evidence="2">Glutaredoxin domain-containing protein</fullName>
    </recommendedName>
</protein>
<feature type="compositionally biased region" description="Polar residues" evidence="1">
    <location>
        <begin position="181"/>
        <end position="191"/>
    </location>
</feature>
<evidence type="ECO:0000313" key="3">
    <source>
        <dbReference type="EMBL" id="OGK24918.1"/>
    </source>
</evidence>
<comment type="caution">
    <text evidence="3">The sequence shown here is derived from an EMBL/GenBank/DDBJ whole genome shotgun (WGS) entry which is preliminary data.</text>
</comment>
<dbReference type="EMBL" id="MFZO01000023">
    <property type="protein sequence ID" value="OGK24918.1"/>
    <property type="molecule type" value="Genomic_DNA"/>
</dbReference>
<accession>A0A1F7H182</accession>
<feature type="compositionally biased region" description="Low complexity" evidence="1">
    <location>
        <begin position="120"/>
        <end position="130"/>
    </location>
</feature>
<dbReference type="InterPro" id="IPR002109">
    <property type="entry name" value="Glutaredoxin"/>
</dbReference>
<gene>
    <name evidence="3" type="ORF">A3C25_02405</name>
</gene>
<feature type="compositionally biased region" description="Polar residues" evidence="1">
    <location>
        <begin position="198"/>
        <end position="224"/>
    </location>
</feature>
<evidence type="ECO:0000259" key="2">
    <source>
        <dbReference type="Pfam" id="PF00462"/>
    </source>
</evidence>
<dbReference type="SUPFAM" id="SSF52833">
    <property type="entry name" value="Thioredoxin-like"/>
    <property type="match status" value="1"/>
</dbReference>
<sequence length="233" mass="25020">MKITVYTVTDCQFSKQEIEYLKTKNLQFEEKNLETNKDFLTEMLAVGDNFAGTPLTRIEKDDGQSIVLKGFTQSEFDEALGFKLPVSAKIETASPASTPVNVQPEINLASTTPPPPPQTTPSQTTPAEPTVLESPPIPTVIEPPTQSIQQPSSPPITEQSAPVIPDVQPSVPTPQDEKLNSLLNDLQSKSAPNEPARNASQSDAGGNSPSSNDVNTQNPASPNMPSIPDPKFT</sequence>
<evidence type="ECO:0000256" key="1">
    <source>
        <dbReference type="SAM" id="MobiDB-lite"/>
    </source>
</evidence>
<feature type="compositionally biased region" description="Low complexity" evidence="1">
    <location>
        <begin position="142"/>
        <end position="160"/>
    </location>
</feature>
<proteinExistence type="predicted"/>
<dbReference type="InterPro" id="IPR036249">
    <property type="entry name" value="Thioredoxin-like_sf"/>
</dbReference>
<name>A0A1F7H182_9BACT</name>
<dbReference type="Gene3D" id="3.40.30.10">
    <property type="entry name" value="Glutaredoxin"/>
    <property type="match status" value="1"/>
</dbReference>
<dbReference type="Proteomes" id="UP000177913">
    <property type="component" value="Unassembled WGS sequence"/>
</dbReference>
<feature type="domain" description="Glutaredoxin" evidence="2">
    <location>
        <begin position="3"/>
        <end position="47"/>
    </location>
</feature>
<organism evidence="3 4">
    <name type="scientific">Candidatus Roizmanbacteria bacterium RIFCSPHIGHO2_02_FULL_38_11</name>
    <dbReference type="NCBI Taxonomy" id="1802039"/>
    <lineage>
        <taxon>Bacteria</taxon>
        <taxon>Candidatus Roizmaniibacteriota</taxon>
    </lineage>
</organism>
<dbReference type="CDD" id="cd02976">
    <property type="entry name" value="NrdH"/>
    <property type="match status" value="1"/>
</dbReference>
<reference evidence="3 4" key="1">
    <citation type="journal article" date="2016" name="Nat. Commun.">
        <title>Thousands of microbial genomes shed light on interconnected biogeochemical processes in an aquifer system.</title>
        <authorList>
            <person name="Anantharaman K."/>
            <person name="Brown C.T."/>
            <person name="Hug L.A."/>
            <person name="Sharon I."/>
            <person name="Castelle C.J."/>
            <person name="Probst A.J."/>
            <person name="Thomas B.C."/>
            <person name="Singh A."/>
            <person name="Wilkins M.J."/>
            <person name="Karaoz U."/>
            <person name="Brodie E.L."/>
            <person name="Williams K.H."/>
            <person name="Hubbard S.S."/>
            <person name="Banfield J.F."/>
        </authorList>
    </citation>
    <scope>NUCLEOTIDE SEQUENCE [LARGE SCALE GENOMIC DNA]</scope>
</reference>